<feature type="transmembrane region" description="Helical" evidence="6">
    <location>
        <begin position="24"/>
        <end position="52"/>
    </location>
</feature>
<protein>
    <submittedName>
        <fullName evidence="8">MFS transporter</fullName>
    </submittedName>
</protein>
<dbReference type="PROSITE" id="PS50850">
    <property type="entry name" value="MFS"/>
    <property type="match status" value="1"/>
</dbReference>
<name>A0ABS9DYJ6_9PROT</name>
<dbReference type="InterPro" id="IPR011701">
    <property type="entry name" value="MFS"/>
</dbReference>
<keyword evidence="4 6" id="KW-1133">Transmembrane helix</keyword>
<evidence type="ECO:0000256" key="2">
    <source>
        <dbReference type="ARBA" id="ARBA00022448"/>
    </source>
</evidence>
<dbReference type="SUPFAM" id="SSF103473">
    <property type="entry name" value="MFS general substrate transporter"/>
    <property type="match status" value="1"/>
</dbReference>
<dbReference type="RefSeq" id="WP_235705101.1">
    <property type="nucleotide sequence ID" value="NZ_JAKGBZ010000031.1"/>
</dbReference>
<evidence type="ECO:0000313" key="8">
    <source>
        <dbReference type="EMBL" id="MCF3947827.1"/>
    </source>
</evidence>
<dbReference type="InterPro" id="IPR020846">
    <property type="entry name" value="MFS_dom"/>
</dbReference>
<proteinExistence type="predicted"/>
<organism evidence="8 9">
    <name type="scientific">Acidiphilium iwatense</name>
    <dbReference type="NCBI Taxonomy" id="768198"/>
    <lineage>
        <taxon>Bacteria</taxon>
        <taxon>Pseudomonadati</taxon>
        <taxon>Pseudomonadota</taxon>
        <taxon>Alphaproteobacteria</taxon>
        <taxon>Acetobacterales</taxon>
        <taxon>Acidocellaceae</taxon>
        <taxon>Acidiphilium</taxon>
    </lineage>
</organism>
<dbReference type="PANTHER" id="PTHR23505:SF79">
    <property type="entry name" value="PROTEIN SPINSTER"/>
    <property type="match status" value="1"/>
</dbReference>
<keyword evidence="5 6" id="KW-0472">Membrane</keyword>
<keyword evidence="2" id="KW-0813">Transport</keyword>
<evidence type="ECO:0000256" key="4">
    <source>
        <dbReference type="ARBA" id="ARBA00022989"/>
    </source>
</evidence>
<evidence type="ECO:0000256" key="1">
    <source>
        <dbReference type="ARBA" id="ARBA00004141"/>
    </source>
</evidence>
<evidence type="ECO:0000256" key="3">
    <source>
        <dbReference type="ARBA" id="ARBA00022692"/>
    </source>
</evidence>
<accession>A0ABS9DYJ6</accession>
<comment type="caution">
    <text evidence="8">The sequence shown here is derived from an EMBL/GenBank/DDBJ whole genome shotgun (WGS) entry which is preliminary data.</text>
</comment>
<keyword evidence="3 6" id="KW-0812">Transmembrane</keyword>
<dbReference type="InterPro" id="IPR036259">
    <property type="entry name" value="MFS_trans_sf"/>
</dbReference>
<evidence type="ECO:0000256" key="5">
    <source>
        <dbReference type="ARBA" id="ARBA00023136"/>
    </source>
</evidence>
<dbReference type="PANTHER" id="PTHR23505">
    <property type="entry name" value="SPINSTER"/>
    <property type="match status" value="1"/>
</dbReference>
<dbReference type="Pfam" id="PF07690">
    <property type="entry name" value="MFS_1"/>
    <property type="match status" value="1"/>
</dbReference>
<dbReference type="EMBL" id="JAKGBZ010000031">
    <property type="protein sequence ID" value="MCF3947827.1"/>
    <property type="molecule type" value="Genomic_DNA"/>
</dbReference>
<evidence type="ECO:0000256" key="6">
    <source>
        <dbReference type="SAM" id="Phobius"/>
    </source>
</evidence>
<evidence type="ECO:0000259" key="7">
    <source>
        <dbReference type="PROSITE" id="PS50850"/>
    </source>
</evidence>
<sequence length="214" mass="22960">MSTTAKEATGATLAQEIYPPRGRAIFVCIILSLGYMLAFTDRTVVALLVIPIEHDLSLTDLQIGLLQGTAFAVFYSLFGLPIAWAVDRLDRRLIVAFGVLIWSAMTCIGGLSTSFLQFFLARVGVGVGEATILPGATSMLADYFPPASRGRALGAFASGIYFGSALALIGGGLILHRLAGRMTNLAGLGRRCYRQPAFRRSEHQCMPAGSRQTR</sequence>
<gene>
    <name evidence="8" type="ORF">L2A60_14195</name>
</gene>
<feature type="transmembrane region" description="Helical" evidence="6">
    <location>
        <begin position="64"/>
        <end position="86"/>
    </location>
</feature>
<comment type="subcellular location">
    <subcellularLocation>
        <location evidence="1">Membrane</location>
        <topology evidence="1">Multi-pass membrane protein</topology>
    </subcellularLocation>
</comment>
<keyword evidence="9" id="KW-1185">Reference proteome</keyword>
<reference evidence="8 9" key="1">
    <citation type="submission" date="2022-01" db="EMBL/GenBank/DDBJ databases">
        <authorList>
            <person name="Won M."/>
            <person name="Kim S.-J."/>
            <person name="Kwon S.-W."/>
        </authorList>
    </citation>
    <scope>NUCLEOTIDE SEQUENCE [LARGE SCALE GENOMIC DNA]</scope>
    <source>
        <strain evidence="8 9">KCTC 23505</strain>
    </source>
</reference>
<feature type="transmembrane region" description="Helical" evidence="6">
    <location>
        <begin position="93"/>
        <end position="120"/>
    </location>
</feature>
<evidence type="ECO:0000313" key="9">
    <source>
        <dbReference type="Proteomes" id="UP001521209"/>
    </source>
</evidence>
<dbReference type="InterPro" id="IPR044770">
    <property type="entry name" value="MFS_spinster-like"/>
</dbReference>
<dbReference type="Proteomes" id="UP001521209">
    <property type="component" value="Unassembled WGS sequence"/>
</dbReference>
<dbReference type="Gene3D" id="1.20.1250.20">
    <property type="entry name" value="MFS general substrate transporter like domains"/>
    <property type="match status" value="1"/>
</dbReference>
<feature type="transmembrane region" description="Helical" evidence="6">
    <location>
        <begin position="152"/>
        <end position="175"/>
    </location>
</feature>
<feature type="domain" description="Major facilitator superfamily (MFS) profile" evidence="7">
    <location>
        <begin position="27"/>
        <end position="214"/>
    </location>
</feature>